<dbReference type="NCBIfam" id="TIGR00082">
    <property type="entry name" value="rbfA"/>
    <property type="match status" value="1"/>
</dbReference>
<dbReference type="Proteomes" id="UP000595708">
    <property type="component" value="Chromosome"/>
</dbReference>
<dbReference type="Gene3D" id="3.30.300.20">
    <property type="match status" value="1"/>
</dbReference>
<accession>A0A7R6W0I9</accession>
<comment type="subcellular location">
    <subcellularLocation>
        <location evidence="2">Cytoplasm</location>
    </subcellularLocation>
</comment>
<evidence type="ECO:0000256" key="2">
    <source>
        <dbReference type="HAMAP-Rule" id="MF_00003"/>
    </source>
</evidence>
<dbReference type="PANTHER" id="PTHR33515:SF1">
    <property type="entry name" value="RIBOSOME-BINDING FACTOR A, CHLOROPLASTIC-RELATED"/>
    <property type="match status" value="1"/>
</dbReference>
<reference evidence="3 4" key="1">
    <citation type="journal article" date="2020" name="Genome Biol. Evol.">
        <title>Comparative Genomics Underlines Multiple Roles of Profftella, an Obligate Symbiont of Psyllids: Providing Toxins, Vitamins, and Carotenoids.</title>
        <authorList>
            <person name="Nakabachi A."/>
            <person name="Piel J."/>
            <person name="Malenovsky I."/>
            <person name="Hirose Y."/>
        </authorList>
    </citation>
    <scope>NUCLEOTIDE SEQUENCE [LARGE SCALE GENOMIC DNA]</scope>
    <source>
        <strain evidence="3 4">Dco</strain>
    </source>
</reference>
<evidence type="ECO:0000313" key="3">
    <source>
        <dbReference type="EMBL" id="BCG49617.1"/>
    </source>
</evidence>
<protein>
    <recommendedName>
        <fullName evidence="2">Ribosome-binding factor A</fullName>
    </recommendedName>
</protein>
<dbReference type="Pfam" id="PF02033">
    <property type="entry name" value="RBFA"/>
    <property type="match status" value="1"/>
</dbReference>
<evidence type="ECO:0000256" key="1">
    <source>
        <dbReference type="ARBA" id="ARBA00022517"/>
    </source>
</evidence>
<dbReference type="AlphaFoldDB" id="A0A7R6W0I9"/>
<dbReference type="InterPro" id="IPR000238">
    <property type="entry name" value="RbfA"/>
</dbReference>
<name>A0A7R6W0I9_9PROT</name>
<evidence type="ECO:0000313" key="4">
    <source>
        <dbReference type="Proteomes" id="UP000595708"/>
    </source>
</evidence>
<organism evidence="3 4">
    <name type="scientific">Candidatus Profftella armatura</name>
    <name type="common">Diaphorina cf. continua</name>
    <dbReference type="NCBI Taxonomy" id="2661583"/>
    <lineage>
        <taxon>Bacteria</taxon>
        <taxon>Pseudomonadati</taxon>
        <taxon>Pseudomonadota</taxon>
        <taxon>Betaproteobacteria</taxon>
        <taxon>Candidatus Profftella</taxon>
    </lineage>
</organism>
<dbReference type="GO" id="GO:0030490">
    <property type="term" value="P:maturation of SSU-rRNA"/>
    <property type="evidence" value="ECO:0007669"/>
    <property type="project" value="UniProtKB-UniRule"/>
</dbReference>
<proteinExistence type="inferred from homology"/>
<dbReference type="EMBL" id="AP023215">
    <property type="protein sequence ID" value="BCG49617.1"/>
    <property type="molecule type" value="Genomic_DNA"/>
</dbReference>
<dbReference type="InterPro" id="IPR015946">
    <property type="entry name" value="KH_dom-like_a/b"/>
</dbReference>
<dbReference type="GO" id="GO:0005829">
    <property type="term" value="C:cytosol"/>
    <property type="evidence" value="ECO:0007669"/>
    <property type="project" value="TreeGrafter"/>
</dbReference>
<keyword evidence="1 2" id="KW-0690">Ribosome biogenesis</keyword>
<comment type="subunit">
    <text evidence="2">Monomer. Binds 30S ribosomal subunits, but not 50S ribosomal subunits or 70S ribosomes.</text>
</comment>
<gene>
    <name evidence="2 3" type="primary">rbfA</name>
    <name evidence="3" type="ORF">PADco_1970</name>
</gene>
<dbReference type="KEGG" id="parm:PADco_1970"/>
<keyword evidence="4" id="KW-1185">Reference proteome</keyword>
<dbReference type="GO" id="GO:0043024">
    <property type="term" value="F:ribosomal small subunit binding"/>
    <property type="evidence" value="ECO:0007669"/>
    <property type="project" value="TreeGrafter"/>
</dbReference>
<comment type="similarity">
    <text evidence="2">Belongs to the RbfA family.</text>
</comment>
<sequence length="123" mass="14476">MHQKKITLERLARIENQIQRDISEIIAFDIQNPRINIITITEVKITLDYSYAKIFFTTFNKDISIKNILDNLSKANNYIRFKLSKKLHIHTLPILNFIYDHSIENAMMISKLIDKALNNNTNN</sequence>
<dbReference type="PANTHER" id="PTHR33515">
    <property type="entry name" value="RIBOSOME-BINDING FACTOR A, CHLOROPLASTIC-RELATED"/>
    <property type="match status" value="1"/>
</dbReference>
<comment type="function">
    <text evidence="2">One of several proteins that assist in the late maturation steps of the functional core of the 30S ribosomal subunit. Associates with free 30S ribosomal subunits (but not with 30S subunits that are part of 70S ribosomes or polysomes). Required for efficient processing of 16S rRNA. May interact with the 5'-terminal helix region of 16S rRNA.</text>
</comment>
<dbReference type="SUPFAM" id="SSF89919">
    <property type="entry name" value="Ribosome-binding factor A, RbfA"/>
    <property type="match status" value="1"/>
</dbReference>
<dbReference type="RefSeq" id="WP_201329613.1">
    <property type="nucleotide sequence ID" value="NZ_AP023215.1"/>
</dbReference>
<dbReference type="InterPro" id="IPR023799">
    <property type="entry name" value="RbfA_dom_sf"/>
</dbReference>
<dbReference type="HAMAP" id="MF_00003">
    <property type="entry name" value="RbfA"/>
    <property type="match status" value="1"/>
</dbReference>
<keyword evidence="2" id="KW-0963">Cytoplasm</keyword>